<dbReference type="EMBL" id="CADCXU010019564">
    <property type="protein sequence ID" value="CAB0007809.1"/>
    <property type="molecule type" value="Genomic_DNA"/>
</dbReference>
<dbReference type="OrthoDB" id="8059989at2759"/>
<feature type="region of interest" description="Disordered" evidence="1">
    <location>
        <begin position="1"/>
        <end position="74"/>
    </location>
</feature>
<gene>
    <name evidence="3" type="ORF">NTEN_LOCUS13063</name>
    <name evidence="2" type="ORF">NTEN_LOCUS7246</name>
</gene>
<evidence type="ECO:0000256" key="1">
    <source>
        <dbReference type="SAM" id="MobiDB-lite"/>
    </source>
</evidence>
<evidence type="ECO:0000313" key="3">
    <source>
        <dbReference type="EMBL" id="CAB0007809.1"/>
    </source>
</evidence>
<protein>
    <submittedName>
        <fullName evidence="3">Uncharacterized protein</fullName>
    </submittedName>
</protein>
<organism evidence="3 4">
    <name type="scientific">Nesidiocoris tenuis</name>
    <dbReference type="NCBI Taxonomy" id="355587"/>
    <lineage>
        <taxon>Eukaryota</taxon>
        <taxon>Metazoa</taxon>
        <taxon>Ecdysozoa</taxon>
        <taxon>Arthropoda</taxon>
        <taxon>Hexapoda</taxon>
        <taxon>Insecta</taxon>
        <taxon>Pterygota</taxon>
        <taxon>Neoptera</taxon>
        <taxon>Paraneoptera</taxon>
        <taxon>Hemiptera</taxon>
        <taxon>Heteroptera</taxon>
        <taxon>Panheteroptera</taxon>
        <taxon>Cimicomorpha</taxon>
        <taxon>Miridae</taxon>
        <taxon>Dicyphina</taxon>
        <taxon>Nesidiocoris</taxon>
    </lineage>
</organism>
<accession>A0A6H5GUW3</accession>
<evidence type="ECO:0000313" key="2">
    <source>
        <dbReference type="EMBL" id="CAB0001459.1"/>
    </source>
</evidence>
<dbReference type="Proteomes" id="UP000479000">
    <property type="component" value="Unassembled WGS sequence"/>
</dbReference>
<dbReference type="EMBL" id="CADCXU010010849">
    <property type="protein sequence ID" value="CAB0001459.1"/>
    <property type="molecule type" value="Genomic_DNA"/>
</dbReference>
<sequence>MRSASVHETGRSPRACSLGDYGGGSLYLELDGGGAPMDNPSPPSDNVLFDNQCYATTPSSSNGNSDLDQPILVR</sequence>
<evidence type="ECO:0000313" key="4">
    <source>
        <dbReference type="Proteomes" id="UP000479000"/>
    </source>
</evidence>
<feature type="non-terminal residue" evidence="3">
    <location>
        <position position="74"/>
    </location>
</feature>
<name>A0A6H5GUW3_9HEMI</name>
<dbReference type="AlphaFoldDB" id="A0A6H5GUW3"/>
<reference evidence="3 4" key="1">
    <citation type="submission" date="2020-02" db="EMBL/GenBank/DDBJ databases">
        <authorList>
            <person name="Ferguson B K."/>
        </authorList>
    </citation>
    <scope>NUCLEOTIDE SEQUENCE [LARGE SCALE GENOMIC DNA]</scope>
</reference>
<feature type="compositionally biased region" description="Polar residues" evidence="1">
    <location>
        <begin position="53"/>
        <end position="67"/>
    </location>
</feature>
<keyword evidence="4" id="KW-1185">Reference proteome</keyword>
<feature type="compositionally biased region" description="Gly residues" evidence="1">
    <location>
        <begin position="20"/>
        <end position="35"/>
    </location>
</feature>
<proteinExistence type="predicted"/>